<evidence type="ECO:0000256" key="1">
    <source>
        <dbReference type="SAM" id="MobiDB-lite"/>
    </source>
</evidence>
<reference evidence="2 3" key="1">
    <citation type="submission" date="2018-01" db="EMBL/GenBank/DDBJ databases">
        <authorList>
            <person name="Clerissi C."/>
        </authorList>
    </citation>
    <scope>NUCLEOTIDE SEQUENCE [LARGE SCALE GENOMIC DNA]</scope>
    <source>
        <strain evidence="2">Cupriavidus taiwanensis STM 3521</strain>
    </source>
</reference>
<proteinExistence type="predicted"/>
<protein>
    <submittedName>
        <fullName evidence="2">Uncharacterized protein</fullName>
    </submittedName>
</protein>
<evidence type="ECO:0000313" key="3">
    <source>
        <dbReference type="Proteomes" id="UP000256297"/>
    </source>
</evidence>
<name>A0A975X2G6_9BURK</name>
<dbReference type="Proteomes" id="UP000256297">
    <property type="component" value="Chromosome CBM2589_b"/>
</dbReference>
<feature type="region of interest" description="Disordered" evidence="1">
    <location>
        <begin position="26"/>
        <end position="45"/>
    </location>
</feature>
<gene>
    <name evidence="2" type="ORF">CBM2589_B30095</name>
</gene>
<dbReference type="EMBL" id="OFSP01000023">
    <property type="protein sequence ID" value="SOY53623.1"/>
    <property type="molecule type" value="Genomic_DNA"/>
</dbReference>
<evidence type="ECO:0000313" key="2">
    <source>
        <dbReference type="EMBL" id="SOY53623.1"/>
    </source>
</evidence>
<organism evidence="2 3">
    <name type="scientific">Cupriavidus taiwanensis</name>
    <dbReference type="NCBI Taxonomy" id="164546"/>
    <lineage>
        <taxon>Bacteria</taxon>
        <taxon>Pseudomonadati</taxon>
        <taxon>Pseudomonadota</taxon>
        <taxon>Betaproteobacteria</taxon>
        <taxon>Burkholderiales</taxon>
        <taxon>Burkholderiaceae</taxon>
        <taxon>Cupriavidus</taxon>
    </lineage>
</organism>
<dbReference type="AlphaFoldDB" id="A0A975X2G6"/>
<sequence>MGTIVAIGTPISTHPARVLRCVAVPSVPKGPRRTGNQTAGRERSH</sequence>
<comment type="caution">
    <text evidence="2">The sequence shown here is derived from an EMBL/GenBank/DDBJ whole genome shotgun (WGS) entry which is preliminary data.</text>
</comment>
<accession>A0A975X2G6</accession>